<dbReference type="GO" id="GO:0003677">
    <property type="term" value="F:DNA binding"/>
    <property type="evidence" value="ECO:0007669"/>
    <property type="project" value="UniProtKB-KW"/>
</dbReference>
<evidence type="ECO:0000256" key="1">
    <source>
        <dbReference type="ARBA" id="ARBA00004123"/>
    </source>
</evidence>
<reference evidence="7" key="1">
    <citation type="submission" date="2025-08" db="UniProtKB">
        <authorList>
            <consortium name="RefSeq"/>
        </authorList>
    </citation>
    <scope>IDENTIFICATION</scope>
    <source>
        <tissue evidence="7">Whole body</tissue>
    </source>
</reference>
<dbReference type="Gene3D" id="1.10.10.60">
    <property type="entry name" value="Homeodomain-like"/>
    <property type="match status" value="1"/>
</dbReference>
<feature type="region of interest" description="Disordered" evidence="4">
    <location>
        <begin position="384"/>
        <end position="522"/>
    </location>
</feature>
<dbReference type="PANTHER" id="PTHR19303">
    <property type="entry name" value="TRANSPOSON"/>
    <property type="match status" value="1"/>
</dbReference>
<dbReference type="AlphaFoldDB" id="A0AAJ7N364"/>
<dbReference type="PROSITE" id="PS51253">
    <property type="entry name" value="HTH_CENPB"/>
    <property type="match status" value="1"/>
</dbReference>
<dbReference type="InterPro" id="IPR050863">
    <property type="entry name" value="CenT-Element_Derived"/>
</dbReference>
<dbReference type="Pfam" id="PF03184">
    <property type="entry name" value="DDE_1"/>
    <property type="match status" value="1"/>
</dbReference>
<comment type="subcellular location">
    <subcellularLocation>
        <location evidence="1">Nucleus</location>
    </subcellularLocation>
</comment>
<accession>A0AAJ7N364</accession>
<evidence type="ECO:0000256" key="2">
    <source>
        <dbReference type="ARBA" id="ARBA00023125"/>
    </source>
</evidence>
<dbReference type="Proteomes" id="UP000694925">
    <property type="component" value="Unplaced"/>
</dbReference>
<dbReference type="KEGG" id="ccal:108622191"/>
<gene>
    <name evidence="7" type="primary">LOC108622191</name>
</gene>
<feature type="compositionally biased region" description="Basic and acidic residues" evidence="4">
    <location>
        <begin position="405"/>
        <end position="421"/>
    </location>
</feature>
<keyword evidence="6" id="KW-1185">Reference proteome</keyword>
<sequence length="581" mass="68657">MKAEGNYVSNKLIKEKAKELKLATGYARFKASHMWLEGFKLRNNIGTRSHKKVVCINIDENRAKSPQQELEIEKLIGNECVNLQNLYNINEIILLWKALPTKTHVGNSKQSISGLKLNKERIMLVLCANASGTHKIKPLVVSNYQNPHALKEKDNLLLIHEQSKKTWKNTNLFTVWYENDFKSSTKSHQLQKGVSGKIYLLLDNCSDHKKVDAEDENFQIMHSPPDTSLIQPMTEGVIDKIKTCFRHKLMKEFLRYSNGEEEFYQKYSINDCINMVAESWEDILYTKNNIKNTWKEHVDEREEISEEKKDKEKHEENILNEMQDMMRIILERNTTMEDVIRFLTECRLEEIYFLNQNDEENTSDIYENDEENRLVIDESDDENKLVIIETDDQNRDEIHENEEENKDKSHENDEENRHVIDENDDENKLIITETDDQNRDEIYENEEENTDEIHENDEENRLVIDESDDENKLVIIETDDQNRDEIHENEEENKSKIHENDEGNRNKNNENRNDEIGTTDKGEKLTAADIKLNPEEREEMKYIFERLEYYYPRLPHAIKYYLQACKSACIGEPIDVKYSVH</sequence>
<evidence type="ECO:0000256" key="3">
    <source>
        <dbReference type="SAM" id="Coils"/>
    </source>
</evidence>
<dbReference type="PANTHER" id="PTHR19303:SF73">
    <property type="entry name" value="PROTEIN PDC2"/>
    <property type="match status" value="1"/>
</dbReference>
<organism evidence="6 7">
    <name type="scientific">Ceratina calcarata</name>
    <dbReference type="NCBI Taxonomy" id="156304"/>
    <lineage>
        <taxon>Eukaryota</taxon>
        <taxon>Metazoa</taxon>
        <taxon>Ecdysozoa</taxon>
        <taxon>Arthropoda</taxon>
        <taxon>Hexapoda</taxon>
        <taxon>Insecta</taxon>
        <taxon>Pterygota</taxon>
        <taxon>Neoptera</taxon>
        <taxon>Endopterygota</taxon>
        <taxon>Hymenoptera</taxon>
        <taxon>Apocrita</taxon>
        <taxon>Aculeata</taxon>
        <taxon>Apoidea</taxon>
        <taxon>Anthophila</taxon>
        <taxon>Apidae</taxon>
        <taxon>Ceratina</taxon>
        <taxon>Zadontomerus</taxon>
    </lineage>
</organism>
<evidence type="ECO:0000313" key="6">
    <source>
        <dbReference type="Proteomes" id="UP000694925"/>
    </source>
</evidence>
<dbReference type="InterPro" id="IPR009057">
    <property type="entry name" value="Homeodomain-like_sf"/>
</dbReference>
<dbReference type="GO" id="GO:0005634">
    <property type="term" value="C:nucleus"/>
    <property type="evidence" value="ECO:0007669"/>
    <property type="project" value="UniProtKB-SubCell"/>
</dbReference>
<evidence type="ECO:0000313" key="7">
    <source>
        <dbReference type="RefSeq" id="XP_017875389.1"/>
    </source>
</evidence>
<dbReference type="SUPFAM" id="SSF46689">
    <property type="entry name" value="Homeodomain-like"/>
    <property type="match status" value="1"/>
</dbReference>
<dbReference type="RefSeq" id="XP_017875389.1">
    <property type="nucleotide sequence ID" value="XM_018019900.2"/>
</dbReference>
<feature type="compositionally biased region" description="Acidic residues" evidence="4">
    <location>
        <begin position="443"/>
        <end position="458"/>
    </location>
</feature>
<dbReference type="InterPro" id="IPR006600">
    <property type="entry name" value="HTH_CenpB_DNA-bd_dom"/>
</dbReference>
<feature type="coiled-coil region" evidence="3">
    <location>
        <begin position="297"/>
        <end position="324"/>
    </location>
</feature>
<name>A0AAJ7N364_9HYME</name>
<keyword evidence="3" id="KW-0175">Coiled coil</keyword>
<evidence type="ECO:0000256" key="4">
    <source>
        <dbReference type="SAM" id="MobiDB-lite"/>
    </source>
</evidence>
<proteinExistence type="predicted"/>
<feature type="compositionally biased region" description="Basic and acidic residues" evidence="4">
    <location>
        <begin position="480"/>
        <end position="522"/>
    </location>
</feature>
<feature type="domain" description="HTH CENPB-type" evidence="5">
    <location>
        <begin position="1"/>
        <end position="49"/>
    </location>
</feature>
<keyword evidence="2" id="KW-0238">DNA-binding</keyword>
<dbReference type="GeneID" id="108622191"/>
<protein>
    <submittedName>
        <fullName evidence="7">Jerky protein homolog-like</fullName>
    </submittedName>
</protein>
<dbReference type="Pfam" id="PF03221">
    <property type="entry name" value="HTH_Tnp_Tc5"/>
    <property type="match status" value="1"/>
</dbReference>
<dbReference type="InterPro" id="IPR004875">
    <property type="entry name" value="DDE_SF_endonuclease_dom"/>
</dbReference>
<evidence type="ECO:0000259" key="5">
    <source>
        <dbReference type="PROSITE" id="PS51253"/>
    </source>
</evidence>